<keyword evidence="4" id="KW-1185">Reference proteome</keyword>
<dbReference type="RefSeq" id="WP_222875768.1">
    <property type="nucleotide sequence ID" value="NZ_AP023361.1"/>
</dbReference>
<dbReference type="InterPro" id="IPR018764">
    <property type="entry name" value="RskA_C"/>
</dbReference>
<accession>A0A6S6QY15</accession>
<dbReference type="Pfam" id="PF10099">
    <property type="entry name" value="RskA_C"/>
    <property type="match status" value="1"/>
</dbReference>
<dbReference type="Proteomes" id="UP000515317">
    <property type="component" value="Chromosome"/>
</dbReference>
<dbReference type="InterPro" id="IPR051474">
    <property type="entry name" value="Anti-sigma-K/W_factor"/>
</dbReference>
<dbReference type="EMBL" id="AP023361">
    <property type="protein sequence ID" value="BCJ92172.1"/>
    <property type="molecule type" value="Genomic_DNA"/>
</dbReference>
<dbReference type="AlphaFoldDB" id="A0A6S6QY15"/>
<dbReference type="GO" id="GO:0016989">
    <property type="term" value="F:sigma factor antagonist activity"/>
    <property type="evidence" value="ECO:0007669"/>
    <property type="project" value="TreeGrafter"/>
</dbReference>
<dbReference type="GO" id="GO:0006417">
    <property type="term" value="P:regulation of translation"/>
    <property type="evidence" value="ECO:0007669"/>
    <property type="project" value="TreeGrafter"/>
</dbReference>
<dbReference type="GO" id="GO:0005886">
    <property type="term" value="C:plasma membrane"/>
    <property type="evidence" value="ECO:0007669"/>
    <property type="project" value="InterPro"/>
</dbReference>
<evidence type="ECO:0000256" key="1">
    <source>
        <dbReference type="SAM" id="MobiDB-lite"/>
    </source>
</evidence>
<evidence type="ECO:0000313" key="4">
    <source>
        <dbReference type="Proteomes" id="UP000515317"/>
    </source>
</evidence>
<gene>
    <name evidence="3" type="ORF">IZ6_29070</name>
</gene>
<protein>
    <recommendedName>
        <fullName evidence="2">Anti-sigma K factor RskA C-terminal domain-containing protein</fullName>
    </recommendedName>
</protein>
<organism evidence="3 4">
    <name type="scientific">Terrihabitans soli</name>
    <dbReference type="NCBI Taxonomy" id="708113"/>
    <lineage>
        <taxon>Bacteria</taxon>
        <taxon>Pseudomonadati</taxon>
        <taxon>Pseudomonadota</taxon>
        <taxon>Alphaproteobacteria</taxon>
        <taxon>Hyphomicrobiales</taxon>
        <taxon>Terrihabitans</taxon>
    </lineage>
</organism>
<dbReference type="PANTHER" id="PTHR37461">
    <property type="entry name" value="ANTI-SIGMA-K FACTOR RSKA"/>
    <property type="match status" value="1"/>
</dbReference>
<evidence type="ECO:0000313" key="3">
    <source>
        <dbReference type="EMBL" id="BCJ92172.1"/>
    </source>
</evidence>
<dbReference type="PANTHER" id="PTHR37461:SF1">
    <property type="entry name" value="ANTI-SIGMA-K FACTOR RSKA"/>
    <property type="match status" value="1"/>
</dbReference>
<evidence type="ECO:0000259" key="2">
    <source>
        <dbReference type="Pfam" id="PF10099"/>
    </source>
</evidence>
<reference evidence="3 4" key="1">
    <citation type="submission" date="2020-08" db="EMBL/GenBank/DDBJ databases">
        <title>Genome sequence of Rhizobiales bacterium strain IZ6.</title>
        <authorList>
            <person name="Nakai R."/>
            <person name="Naganuma T."/>
        </authorList>
    </citation>
    <scope>NUCLEOTIDE SEQUENCE [LARGE SCALE GENOMIC DNA]</scope>
    <source>
        <strain evidence="3 4">IZ6</strain>
    </source>
</reference>
<feature type="domain" description="Anti-sigma K factor RskA C-terminal" evidence="2">
    <location>
        <begin position="113"/>
        <end position="233"/>
    </location>
</feature>
<sequence>MSPRDDDKPATEDEAPLAAEFVLGLVQGDQRDALEKRRRDDYVFAREVEFWEARLGPISSDIAPEPVSPEVWDKIAQAVGAKPVPLSASKAVKKDTLWSSLPFWRSMSVGTSALAAACLVFLISGPASPPPSLVATLTLTDGKSAFMASVDRMTGKVMLMPAADMPAPADHTHELWIVPVGGTPRSLGTFSANAPIMIEMPRDVMPGADPEAMLAVSVEPMGGSKTGAPTGPVVASGKMHEI</sequence>
<feature type="region of interest" description="Disordered" evidence="1">
    <location>
        <begin position="221"/>
        <end position="242"/>
    </location>
</feature>
<proteinExistence type="predicted"/>
<name>A0A6S6QY15_9HYPH</name>
<dbReference type="KEGG" id="tso:IZ6_29070"/>